<reference evidence="2 3" key="1">
    <citation type="submission" date="2023-09" db="EMBL/GenBank/DDBJ databases">
        <title>Genomes of two closely related lineages of the louse Polyplax serrata with different host specificities.</title>
        <authorList>
            <person name="Martinu J."/>
            <person name="Tarabai H."/>
            <person name="Stefka J."/>
            <person name="Hypsa V."/>
        </authorList>
    </citation>
    <scope>NUCLEOTIDE SEQUENCE [LARGE SCALE GENOMIC DNA]</scope>
    <source>
        <strain evidence="2">98ZLc_SE</strain>
    </source>
</reference>
<evidence type="ECO:0000313" key="2">
    <source>
        <dbReference type="EMBL" id="KAK6635326.1"/>
    </source>
</evidence>
<dbReference type="Proteomes" id="UP001359485">
    <property type="component" value="Unassembled WGS sequence"/>
</dbReference>
<evidence type="ECO:0000313" key="3">
    <source>
        <dbReference type="Proteomes" id="UP001359485"/>
    </source>
</evidence>
<feature type="compositionally biased region" description="Basic and acidic residues" evidence="1">
    <location>
        <begin position="92"/>
        <end position="103"/>
    </location>
</feature>
<gene>
    <name evidence="2" type="ORF">RUM44_000577</name>
</gene>
<evidence type="ECO:0000256" key="1">
    <source>
        <dbReference type="SAM" id="MobiDB-lite"/>
    </source>
</evidence>
<proteinExistence type="predicted"/>
<accession>A0ABR1B5V6</accession>
<dbReference type="EMBL" id="JAWJWF010000003">
    <property type="protein sequence ID" value="KAK6635326.1"/>
    <property type="molecule type" value="Genomic_DNA"/>
</dbReference>
<feature type="region of interest" description="Disordered" evidence="1">
    <location>
        <begin position="74"/>
        <end position="103"/>
    </location>
</feature>
<organism evidence="2 3">
    <name type="scientific">Polyplax serrata</name>
    <name type="common">Common mouse louse</name>
    <dbReference type="NCBI Taxonomy" id="468196"/>
    <lineage>
        <taxon>Eukaryota</taxon>
        <taxon>Metazoa</taxon>
        <taxon>Ecdysozoa</taxon>
        <taxon>Arthropoda</taxon>
        <taxon>Hexapoda</taxon>
        <taxon>Insecta</taxon>
        <taxon>Pterygota</taxon>
        <taxon>Neoptera</taxon>
        <taxon>Paraneoptera</taxon>
        <taxon>Psocodea</taxon>
        <taxon>Troctomorpha</taxon>
        <taxon>Phthiraptera</taxon>
        <taxon>Anoplura</taxon>
        <taxon>Polyplacidae</taxon>
        <taxon>Polyplax</taxon>
    </lineage>
</organism>
<sequence length="119" mass="13730">MWSSVASLKYSCGNRNLQRVQNKKNQQVEIKQVKLSYPSLLIWQREKKLATKDCARTTQKLTHAYQIHISAIRRNQTRKAKQKVPDCGGHPGESKNVSKSDRMGRDINEDCCVLTPERF</sequence>
<comment type="caution">
    <text evidence="2">The sequence shown here is derived from an EMBL/GenBank/DDBJ whole genome shotgun (WGS) entry which is preliminary data.</text>
</comment>
<keyword evidence="3" id="KW-1185">Reference proteome</keyword>
<protein>
    <submittedName>
        <fullName evidence="2">Uncharacterized protein</fullName>
    </submittedName>
</protein>
<name>A0ABR1B5V6_POLSC</name>